<accession>A0A7S1TA34</accession>
<name>A0A7S1TA34_9RHOD</name>
<reference evidence="1" key="1">
    <citation type="submission" date="2021-01" db="EMBL/GenBank/DDBJ databases">
        <authorList>
            <person name="Corre E."/>
            <person name="Pelletier E."/>
            <person name="Niang G."/>
            <person name="Scheremetjew M."/>
            <person name="Finn R."/>
            <person name="Kale V."/>
            <person name="Holt S."/>
            <person name="Cochrane G."/>
            <person name="Meng A."/>
            <person name="Brown T."/>
            <person name="Cohen L."/>
        </authorList>
    </citation>
    <scope>NUCLEOTIDE SEQUENCE</scope>
    <source>
        <strain evidence="1">SAG 36.94</strain>
    </source>
</reference>
<organism evidence="1">
    <name type="scientific">Compsopogon caeruleus</name>
    <dbReference type="NCBI Taxonomy" id="31354"/>
    <lineage>
        <taxon>Eukaryota</taxon>
        <taxon>Rhodophyta</taxon>
        <taxon>Compsopogonophyceae</taxon>
        <taxon>Compsopogonales</taxon>
        <taxon>Compsopogonaceae</taxon>
        <taxon>Compsopogon</taxon>
    </lineage>
</organism>
<protein>
    <submittedName>
        <fullName evidence="1">Uncharacterized protein</fullName>
    </submittedName>
</protein>
<proteinExistence type="predicted"/>
<dbReference type="AlphaFoldDB" id="A0A7S1TA34"/>
<gene>
    <name evidence="1" type="ORF">CCAE0312_LOCUS1435</name>
</gene>
<sequence length="157" mass="17677">MLSVTRSNRIVIMKEVWVPAKSGLPRFPALLLAKRGIQVSCSPLSSCHLGHGERMTPYKCYIVIPRAKRCHSYALLYHGSIILGEFTAYGLEPTERICNHNRILLQTNPMVGLSHFPVIPLVHPTEPWEDTTILEILDRQVTKQGSFHSSQPVVHSL</sequence>
<dbReference type="EMBL" id="HBGH01002604">
    <property type="protein sequence ID" value="CAD9226563.1"/>
    <property type="molecule type" value="Transcribed_RNA"/>
</dbReference>
<evidence type="ECO:0000313" key="1">
    <source>
        <dbReference type="EMBL" id="CAD9226563.1"/>
    </source>
</evidence>